<sequence>MRRVTIRGPYLLRPLLHRRSSKTPRSFASVPTTPRPSNVVLLRLRGSCQCFADDLLLRMDHQRAVALIIEEMGCRPLHIATYEIDIDQVHLAY</sequence>
<comment type="caution">
    <text evidence="1">The sequence shown here is derived from an EMBL/GenBank/DDBJ whole genome shotgun (WGS) entry which is preliminary data.</text>
</comment>
<dbReference type="AlphaFoldDB" id="A0AAV8RBI9"/>
<keyword evidence="2" id="KW-1185">Reference proteome</keyword>
<dbReference type="EMBL" id="JAQQAF010000002">
    <property type="protein sequence ID" value="KAJ8503965.1"/>
    <property type="molecule type" value="Genomic_DNA"/>
</dbReference>
<dbReference type="Proteomes" id="UP001222027">
    <property type="component" value="Unassembled WGS sequence"/>
</dbReference>
<protein>
    <submittedName>
        <fullName evidence="1">Uncharacterized protein</fullName>
    </submittedName>
</protein>
<name>A0AAV8RBI9_ENSVE</name>
<proteinExistence type="predicted"/>
<evidence type="ECO:0000313" key="1">
    <source>
        <dbReference type="EMBL" id="KAJ8503965.1"/>
    </source>
</evidence>
<organism evidence="1 2">
    <name type="scientific">Ensete ventricosum</name>
    <name type="common">Abyssinian banana</name>
    <name type="synonym">Musa ensete</name>
    <dbReference type="NCBI Taxonomy" id="4639"/>
    <lineage>
        <taxon>Eukaryota</taxon>
        <taxon>Viridiplantae</taxon>
        <taxon>Streptophyta</taxon>
        <taxon>Embryophyta</taxon>
        <taxon>Tracheophyta</taxon>
        <taxon>Spermatophyta</taxon>
        <taxon>Magnoliopsida</taxon>
        <taxon>Liliopsida</taxon>
        <taxon>Zingiberales</taxon>
        <taxon>Musaceae</taxon>
        <taxon>Ensete</taxon>
    </lineage>
</organism>
<gene>
    <name evidence="1" type="ORF">OPV22_004851</name>
</gene>
<reference evidence="1 2" key="1">
    <citation type="submission" date="2022-12" db="EMBL/GenBank/DDBJ databases">
        <title>Chromosome-scale assembly of the Ensete ventricosum genome.</title>
        <authorList>
            <person name="Dussert Y."/>
            <person name="Stocks J."/>
            <person name="Wendawek A."/>
            <person name="Woldeyes F."/>
            <person name="Nichols R.A."/>
            <person name="Borrell J.S."/>
        </authorList>
    </citation>
    <scope>NUCLEOTIDE SEQUENCE [LARGE SCALE GENOMIC DNA]</scope>
    <source>
        <strain evidence="2">cv. Maze</strain>
        <tissue evidence="1">Seeds</tissue>
    </source>
</reference>
<accession>A0AAV8RBI9</accession>
<evidence type="ECO:0000313" key="2">
    <source>
        <dbReference type="Proteomes" id="UP001222027"/>
    </source>
</evidence>